<evidence type="ECO:0000313" key="5">
    <source>
        <dbReference type="EMBL" id="ACL66309.1"/>
    </source>
</evidence>
<dbReference type="HOGENOM" id="CLU_033332_0_2_7"/>
<dbReference type="CDD" id="cd00616">
    <property type="entry name" value="AHBA_syn"/>
    <property type="match status" value="1"/>
</dbReference>
<dbReference type="GO" id="GO:0000271">
    <property type="term" value="P:polysaccharide biosynthetic process"/>
    <property type="evidence" value="ECO:0007669"/>
    <property type="project" value="TreeGrafter"/>
</dbReference>
<protein>
    <submittedName>
        <fullName evidence="5">DegT/DnrJ/EryC1/StrS aminotransferase</fullName>
    </submittedName>
</protein>
<accession>B8JFD2</accession>
<dbReference type="Pfam" id="PF01041">
    <property type="entry name" value="DegT_DnrJ_EryC1"/>
    <property type="match status" value="1"/>
</dbReference>
<feature type="modified residue" description="N6-(pyridoxal phosphate)lysine" evidence="3">
    <location>
        <position position="178"/>
    </location>
</feature>
<evidence type="ECO:0000256" key="1">
    <source>
        <dbReference type="ARBA" id="ARBA00037999"/>
    </source>
</evidence>
<dbReference type="GO" id="GO:0019180">
    <property type="term" value="F:dTDP-4-amino-4,6-dideoxygalactose transaminase activity"/>
    <property type="evidence" value="ECO:0007669"/>
    <property type="project" value="TreeGrafter"/>
</dbReference>
<reference evidence="5" key="1">
    <citation type="submission" date="2009-01" db="EMBL/GenBank/DDBJ databases">
        <title>Complete sequence of Anaeromyxobacter dehalogenans 2CP-1.</title>
        <authorList>
            <consortium name="US DOE Joint Genome Institute"/>
            <person name="Lucas S."/>
            <person name="Copeland A."/>
            <person name="Lapidus A."/>
            <person name="Glavina del Rio T."/>
            <person name="Dalin E."/>
            <person name="Tice H."/>
            <person name="Bruce D."/>
            <person name="Goodwin L."/>
            <person name="Pitluck S."/>
            <person name="Saunders E."/>
            <person name="Brettin T."/>
            <person name="Detter J.C."/>
            <person name="Han C."/>
            <person name="Larimer F."/>
            <person name="Land M."/>
            <person name="Hauser L."/>
            <person name="Kyrpides N."/>
            <person name="Ovchinnikova G."/>
            <person name="Beliaev A.S."/>
            <person name="Richardson P."/>
        </authorList>
    </citation>
    <scope>NUCLEOTIDE SEQUENCE</scope>
    <source>
        <strain evidence="5">2CP-1</strain>
    </source>
</reference>
<keyword evidence="5" id="KW-0808">Transferase</keyword>
<comment type="similarity">
    <text evidence="1 4">Belongs to the DegT/DnrJ/EryC1 family.</text>
</comment>
<dbReference type="SUPFAM" id="SSF53383">
    <property type="entry name" value="PLP-dependent transferases"/>
    <property type="match status" value="1"/>
</dbReference>
<dbReference type="PANTHER" id="PTHR30244:SF34">
    <property type="entry name" value="DTDP-4-AMINO-4,6-DIDEOXYGALACTOSE TRANSAMINASE"/>
    <property type="match status" value="1"/>
</dbReference>
<dbReference type="RefSeq" id="WP_012634041.1">
    <property type="nucleotide sequence ID" value="NC_011891.1"/>
</dbReference>
<dbReference type="PANTHER" id="PTHR30244">
    <property type="entry name" value="TRANSAMINASE"/>
    <property type="match status" value="1"/>
</dbReference>
<proteinExistence type="inferred from homology"/>
<dbReference type="Gene3D" id="3.40.640.10">
    <property type="entry name" value="Type I PLP-dependent aspartate aminotransferase-like (Major domain)"/>
    <property type="match status" value="1"/>
</dbReference>
<dbReference type="InterPro" id="IPR015421">
    <property type="entry name" value="PyrdxlP-dep_Trfase_major"/>
</dbReference>
<dbReference type="NCBIfam" id="NF008687">
    <property type="entry name" value="PRK11706.1"/>
    <property type="match status" value="1"/>
</dbReference>
<dbReference type="GO" id="GO:0030170">
    <property type="term" value="F:pyridoxal phosphate binding"/>
    <property type="evidence" value="ECO:0007669"/>
    <property type="project" value="TreeGrafter"/>
</dbReference>
<evidence type="ECO:0000256" key="3">
    <source>
        <dbReference type="PIRSR" id="PIRSR000390-2"/>
    </source>
</evidence>
<evidence type="ECO:0000313" key="6">
    <source>
        <dbReference type="Proteomes" id="UP000007089"/>
    </source>
</evidence>
<evidence type="ECO:0000256" key="4">
    <source>
        <dbReference type="RuleBase" id="RU004508"/>
    </source>
</evidence>
<keyword evidence="5" id="KW-0032">Aminotransferase</keyword>
<dbReference type="InterPro" id="IPR000653">
    <property type="entry name" value="DegT/StrS_aminotransferase"/>
</dbReference>
<gene>
    <name evidence="5" type="ordered locus">A2cp1_2972</name>
</gene>
<dbReference type="InterPro" id="IPR015424">
    <property type="entry name" value="PyrdxlP-dep_Trfase"/>
</dbReference>
<dbReference type="PIRSF" id="PIRSF000390">
    <property type="entry name" value="PLP_StrS"/>
    <property type="match status" value="1"/>
</dbReference>
<name>B8JFD2_ANAD2</name>
<dbReference type="KEGG" id="acp:A2cp1_2972"/>
<dbReference type="Proteomes" id="UP000007089">
    <property type="component" value="Chromosome"/>
</dbReference>
<dbReference type="AlphaFoldDB" id="B8JFD2"/>
<evidence type="ECO:0000256" key="2">
    <source>
        <dbReference type="PIRSR" id="PIRSR000390-1"/>
    </source>
</evidence>
<keyword evidence="6" id="KW-1185">Reference proteome</keyword>
<organism evidence="5 6">
    <name type="scientific">Anaeromyxobacter dehalogenans (strain ATCC BAA-258 / DSM 21875 / 2CP-1)</name>
    <dbReference type="NCBI Taxonomy" id="455488"/>
    <lineage>
        <taxon>Bacteria</taxon>
        <taxon>Pseudomonadati</taxon>
        <taxon>Myxococcota</taxon>
        <taxon>Myxococcia</taxon>
        <taxon>Myxococcales</taxon>
        <taxon>Cystobacterineae</taxon>
        <taxon>Anaeromyxobacteraceae</taxon>
        <taxon>Anaeromyxobacter</taxon>
    </lineage>
</organism>
<dbReference type="EMBL" id="CP001359">
    <property type="protein sequence ID" value="ACL66309.1"/>
    <property type="molecule type" value="Genomic_DNA"/>
</dbReference>
<sequence>MIPFNKPVWLGTEILRITEAITTHGHVAGGGPFARACEESLARMLGQPALLVTSCTHALEMAALLLDVKEGDEFIVPSYTFVSSANAFVLRGARPVFADVDPNGNLDPREVTRLRTPRTRAVVAVHYAGSSCDMTDLLDRCGRIPLVEDAAQALGATFDGKPLGTFGVAGAISFHETKNVGCGEGGALTVADPALLERAEYLRDKGTNRRRFLTGLVDKYTWVDVGSSYALSDLNAAYLSAQLDAFERIQARRATLHDRYVRELERAVERKGGYLVRPDPRNRPNHHLLGLVLRAREQRDRFIAHMKAHGITTPFHYVALHLSPMGKRFHGGEALPGAERLTDCLVRLPLFFNMTDAEQDEVIARTLEFVDAL</sequence>
<feature type="active site" description="Proton acceptor" evidence="2">
    <location>
        <position position="178"/>
    </location>
</feature>
<keyword evidence="3 4" id="KW-0663">Pyridoxal phosphate</keyword>